<feature type="domain" description="Myb-like" evidence="8">
    <location>
        <begin position="11"/>
        <end position="63"/>
    </location>
</feature>
<feature type="region of interest" description="Disordered" evidence="7">
    <location>
        <begin position="183"/>
        <end position="224"/>
    </location>
</feature>
<gene>
    <name evidence="10" type="ORF">FSB_LOCUS439</name>
</gene>
<keyword evidence="2" id="KW-0677">Repeat</keyword>
<comment type="subcellular location">
    <subcellularLocation>
        <location evidence="1">Nucleus</location>
    </subcellularLocation>
</comment>
<proteinExistence type="predicted"/>
<dbReference type="InterPro" id="IPR009057">
    <property type="entry name" value="Homeodomain-like_sf"/>
</dbReference>
<evidence type="ECO:0000256" key="7">
    <source>
        <dbReference type="SAM" id="MobiDB-lite"/>
    </source>
</evidence>
<dbReference type="SUPFAM" id="SSF46689">
    <property type="entry name" value="Homeodomain-like"/>
    <property type="match status" value="1"/>
</dbReference>
<evidence type="ECO:0000259" key="9">
    <source>
        <dbReference type="PROSITE" id="PS51294"/>
    </source>
</evidence>
<evidence type="ECO:0000256" key="3">
    <source>
        <dbReference type="ARBA" id="ARBA00023015"/>
    </source>
</evidence>
<evidence type="ECO:0000256" key="2">
    <source>
        <dbReference type="ARBA" id="ARBA00022737"/>
    </source>
</evidence>
<dbReference type="Pfam" id="PF00249">
    <property type="entry name" value="Myb_DNA-binding"/>
    <property type="match status" value="2"/>
</dbReference>
<sequence length="366" mass="41416">MGKGRAPCCDKSQVKRGPWSPAEDLRLITFIQKHGHDNWRALPKQAGLLRCGKSCRLRWINYLRPDVKRGNFTEEEEETVRKLHEAWGNRWSKIASHLPGRTDNEIKNVWNTHLKKKLGFKDGNVHGDELSSITSSSSSSSSSFTSCGKQNIGVGIEHQSNQVSMDMKPDEACNLTHDFEKIQGSQKEETNQFSKAKELREQTSSSVSSYDSNVSNSSPVDASRPEEQMVSLFDYRGPYDVNNILQEVNKPNVDSGHEIPLEADVEFWNMLDNLDSALSNEVKACQSSNLQEEGSKEVENKKWLRYLENELGLDAMEEENKDISTKDATQPIAPENFQCQMFSKPEPNPDMGYIQMWPSLPHSSAF</sequence>
<dbReference type="AlphaFoldDB" id="A0A2N9E1A5"/>
<evidence type="ECO:0000259" key="8">
    <source>
        <dbReference type="PROSITE" id="PS50090"/>
    </source>
</evidence>
<dbReference type="PROSITE" id="PS51294">
    <property type="entry name" value="HTH_MYB"/>
    <property type="match status" value="2"/>
</dbReference>
<dbReference type="SMART" id="SM00717">
    <property type="entry name" value="SANT"/>
    <property type="match status" value="2"/>
</dbReference>
<evidence type="ECO:0000313" key="10">
    <source>
        <dbReference type="EMBL" id="SPC72557.1"/>
    </source>
</evidence>
<name>A0A2N9E1A5_FAGSY</name>
<dbReference type="GO" id="GO:0005634">
    <property type="term" value="C:nucleus"/>
    <property type="evidence" value="ECO:0007669"/>
    <property type="project" value="UniProtKB-SubCell"/>
</dbReference>
<evidence type="ECO:0000256" key="6">
    <source>
        <dbReference type="ARBA" id="ARBA00023242"/>
    </source>
</evidence>
<organism evidence="10">
    <name type="scientific">Fagus sylvatica</name>
    <name type="common">Beechnut</name>
    <dbReference type="NCBI Taxonomy" id="28930"/>
    <lineage>
        <taxon>Eukaryota</taxon>
        <taxon>Viridiplantae</taxon>
        <taxon>Streptophyta</taxon>
        <taxon>Embryophyta</taxon>
        <taxon>Tracheophyta</taxon>
        <taxon>Spermatophyta</taxon>
        <taxon>Magnoliopsida</taxon>
        <taxon>eudicotyledons</taxon>
        <taxon>Gunneridae</taxon>
        <taxon>Pentapetalae</taxon>
        <taxon>rosids</taxon>
        <taxon>fabids</taxon>
        <taxon>Fagales</taxon>
        <taxon>Fagaceae</taxon>
        <taxon>Fagus</taxon>
    </lineage>
</organism>
<protein>
    <submittedName>
        <fullName evidence="10">Uncharacterized protein</fullName>
    </submittedName>
</protein>
<dbReference type="EMBL" id="OIVN01000013">
    <property type="protein sequence ID" value="SPC72557.1"/>
    <property type="molecule type" value="Genomic_DNA"/>
</dbReference>
<evidence type="ECO:0000256" key="1">
    <source>
        <dbReference type="ARBA" id="ARBA00004123"/>
    </source>
</evidence>
<evidence type="ECO:0000256" key="4">
    <source>
        <dbReference type="ARBA" id="ARBA00023125"/>
    </source>
</evidence>
<dbReference type="GO" id="GO:0003677">
    <property type="term" value="F:DNA binding"/>
    <property type="evidence" value="ECO:0007669"/>
    <property type="project" value="UniProtKB-KW"/>
</dbReference>
<dbReference type="InterPro" id="IPR051953">
    <property type="entry name" value="Plant_SW-associated_TFs"/>
</dbReference>
<feature type="domain" description="Myb-like" evidence="8">
    <location>
        <begin position="64"/>
        <end position="114"/>
    </location>
</feature>
<reference evidence="10" key="1">
    <citation type="submission" date="2018-02" db="EMBL/GenBank/DDBJ databases">
        <authorList>
            <person name="Cohen D.B."/>
            <person name="Kent A.D."/>
        </authorList>
    </citation>
    <scope>NUCLEOTIDE SEQUENCE</scope>
</reference>
<feature type="domain" description="HTH myb-type" evidence="9">
    <location>
        <begin position="11"/>
        <end position="63"/>
    </location>
</feature>
<keyword evidence="5" id="KW-0804">Transcription</keyword>
<keyword evidence="4" id="KW-0238">DNA-binding</keyword>
<dbReference type="PROSITE" id="PS50090">
    <property type="entry name" value="MYB_LIKE"/>
    <property type="match status" value="2"/>
</dbReference>
<dbReference type="PANTHER" id="PTHR47997:SF75">
    <property type="entry name" value="MYB DOMAIN PROTEIN 55"/>
    <property type="match status" value="1"/>
</dbReference>
<evidence type="ECO:0000256" key="5">
    <source>
        <dbReference type="ARBA" id="ARBA00023163"/>
    </source>
</evidence>
<dbReference type="InterPro" id="IPR017930">
    <property type="entry name" value="Myb_dom"/>
</dbReference>
<keyword evidence="3" id="KW-0805">Transcription regulation</keyword>
<dbReference type="Gene3D" id="1.10.10.60">
    <property type="entry name" value="Homeodomain-like"/>
    <property type="match status" value="2"/>
</dbReference>
<keyword evidence="6" id="KW-0539">Nucleus</keyword>
<dbReference type="PANTHER" id="PTHR47997">
    <property type="entry name" value="MYB DOMAIN PROTEIN 55"/>
    <property type="match status" value="1"/>
</dbReference>
<feature type="domain" description="HTH myb-type" evidence="9">
    <location>
        <begin position="64"/>
        <end position="118"/>
    </location>
</feature>
<feature type="compositionally biased region" description="Basic and acidic residues" evidence="7">
    <location>
        <begin position="183"/>
        <end position="201"/>
    </location>
</feature>
<feature type="compositionally biased region" description="Low complexity" evidence="7">
    <location>
        <begin position="204"/>
        <end position="222"/>
    </location>
</feature>
<dbReference type="InterPro" id="IPR001005">
    <property type="entry name" value="SANT/Myb"/>
</dbReference>
<dbReference type="FunFam" id="1.10.10.60:FF:000015">
    <property type="entry name" value="Transcription factor RAX3"/>
    <property type="match status" value="1"/>
</dbReference>
<accession>A0A2N9E1A5</accession>
<dbReference type="CDD" id="cd00167">
    <property type="entry name" value="SANT"/>
    <property type="match status" value="2"/>
</dbReference>